<reference evidence="4" key="1">
    <citation type="submission" date="2020-02" db="EMBL/GenBank/DDBJ databases">
        <title>Identification and distribution of gene clusters putatively required for synthesis of sphingolipid metabolism inhibitors in phylogenetically diverse species of the filamentous fungus Fusarium.</title>
        <authorList>
            <person name="Kim H.-S."/>
            <person name="Busman M."/>
            <person name="Brown D.W."/>
            <person name="Divon H."/>
            <person name="Uhlig S."/>
            <person name="Proctor R.H."/>
        </authorList>
    </citation>
    <scope>NUCLEOTIDE SEQUENCE [LARGE SCALE GENOMIC DNA]</scope>
    <source>
        <strain evidence="4">NRRL 39464</strain>
    </source>
</reference>
<dbReference type="SMART" id="SM00066">
    <property type="entry name" value="GAL4"/>
    <property type="match status" value="1"/>
</dbReference>
<dbReference type="EMBL" id="JAAFOW010001843">
    <property type="protein sequence ID" value="KAF5259017.1"/>
    <property type="molecule type" value="Genomic_DNA"/>
</dbReference>
<accession>A0A8H5A530</accession>
<protein>
    <recommendedName>
        <fullName evidence="3">Zn(2)-C6 fungal-type domain-containing protein</fullName>
    </recommendedName>
</protein>
<comment type="caution">
    <text evidence="4">The sequence shown here is derived from an EMBL/GenBank/DDBJ whole genome shotgun (WGS) entry which is preliminary data.</text>
</comment>
<sequence>MATYQSQDELGSQVIVRTKSRLGCRGCKLRKIKCDEKKPGCDRCRIFGIECVYVQPESRDSRPSEHRRVPMVSHKQRRRGRPRRDWAQFMLRSSTSEVESNDSGSGSVNGSIAGHTIQAQQDNLVLSPHFDLNELMAFHHYLSITAPSLGYSHVWRDGAPQLARAYPGIAHAMISISAYHLIKTNVLEAPKNLLLAEKHYTIAARAATAMVADITLDNCQAIYTIASLICFIAFAKGPKPGDLILITNDGSVSWLHLMSGVRAVLRTFGSEVVFTGVLDPTTHAPSHAANCQCPINDYQPRERRFEIEHPGWDWCASLSHLQQLLQALPESDPDVSYRRHVDSITDCFTLFLQRKPPADENKSQDFIAIMTWVYFIDEAFIEALKTKHKIALVILGLFGVLMKSIKGYWFLDGWGNHILCELREILGPVYHEWLP</sequence>
<evidence type="ECO:0000313" key="5">
    <source>
        <dbReference type="Proteomes" id="UP000558688"/>
    </source>
</evidence>
<evidence type="ECO:0000259" key="3">
    <source>
        <dbReference type="PROSITE" id="PS50048"/>
    </source>
</evidence>
<evidence type="ECO:0000256" key="1">
    <source>
        <dbReference type="ARBA" id="ARBA00023242"/>
    </source>
</evidence>
<dbReference type="AlphaFoldDB" id="A0A8H5A530"/>
<dbReference type="Proteomes" id="UP000558688">
    <property type="component" value="Unassembled WGS sequence"/>
</dbReference>
<feature type="region of interest" description="Disordered" evidence="2">
    <location>
        <begin position="59"/>
        <end position="84"/>
    </location>
</feature>
<dbReference type="InterPro" id="IPR052400">
    <property type="entry name" value="Zn2-C6_fungal_TF"/>
</dbReference>
<organism evidence="4 5">
    <name type="scientific">Fusarium oxysporum</name>
    <name type="common">Fusarium vascular wilt</name>
    <dbReference type="NCBI Taxonomy" id="5507"/>
    <lineage>
        <taxon>Eukaryota</taxon>
        <taxon>Fungi</taxon>
        <taxon>Dikarya</taxon>
        <taxon>Ascomycota</taxon>
        <taxon>Pezizomycotina</taxon>
        <taxon>Sordariomycetes</taxon>
        <taxon>Hypocreomycetidae</taxon>
        <taxon>Hypocreales</taxon>
        <taxon>Nectriaceae</taxon>
        <taxon>Fusarium</taxon>
        <taxon>Fusarium oxysporum species complex</taxon>
    </lineage>
</organism>
<dbReference type="GO" id="GO:0008270">
    <property type="term" value="F:zinc ion binding"/>
    <property type="evidence" value="ECO:0007669"/>
    <property type="project" value="InterPro"/>
</dbReference>
<feature type="domain" description="Zn(2)-C6 fungal-type" evidence="3">
    <location>
        <begin position="23"/>
        <end position="53"/>
    </location>
</feature>
<dbReference type="PROSITE" id="PS50048">
    <property type="entry name" value="ZN2_CY6_FUNGAL_2"/>
    <property type="match status" value="1"/>
</dbReference>
<keyword evidence="1" id="KW-0539">Nucleus</keyword>
<evidence type="ECO:0000256" key="2">
    <source>
        <dbReference type="SAM" id="MobiDB-lite"/>
    </source>
</evidence>
<dbReference type="SUPFAM" id="SSF57701">
    <property type="entry name" value="Zn2/Cys6 DNA-binding domain"/>
    <property type="match status" value="1"/>
</dbReference>
<gene>
    <name evidence="4" type="ORF">FOXYS1_10383</name>
</gene>
<dbReference type="GO" id="GO:0000981">
    <property type="term" value="F:DNA-binding transcription factor activity, RNA polymerase II-specific"/>
    <property type="evidence" value="ECO:0007669"/>
    <property type="project" value="InterPro"/>
</dbReference>
<dbReference type="PANTHER" id="PTHR47657">
    <property type="entry name" value="STEROL REGULATORY ELEMENT-BINDING PROTEIN ECM22"/>
    <property type="match status" value="1"/>
</dbReference>
<dbReference type="PROSITE" id="PS00463">
    <property type="entry name" value="ZN2_CY6_FUNGAL_1"/>
    <property type="match status" value="1"/>
</dbReference>
<dbReference type="InterPro" id="IPR001138">
    <property type="entry name" value="Zn2Cys6_DnaBD"/>
</dbReference>
<dbReference type="Gene3D" id="4.10.240.10">
    <property type="entry name" value="Zn(2)-C6 fungal-type DNA-binding domain"/>
    <property type="match status" value="1"/>
</dbReference>
<dbReference type="Pfam" id="PF00172">
    <property type="entry name" value="Zn_clus"/>
    <property type="match status" value="1"/>
</dbReference>
<evidence type="ECO:0000313" key="4">
    <source>
        <dbReference type="EMBL" id="KAF5259017.1"/>
    </source>
</evidence>
<proteinExistence type="predicted"/>
<dbReference type="PANTHER" id="PTHR47657:SF13">
    <property type="entry name" value="ZN(2)-C6 FUNGAL-TYPE DOMAIN-CONTAINING PROTEIN-RELATED"/>
    <property type="match status" value="1"/>
</dbReference>
<name>A0A8H5A530_FUSOX</name>
<feature type="compositionally biased region" description="Basic and acidic residues" evidence="2">
    <location>
        <begin position="59"/>
        <end position="68"/>
    </location>
</feature>
<dbReference type="CDD" id="cd00067">
    <property type="entry name" value="GAL4"/>
    <property type="match status" value="1"/>
</dbReference>
<dbReference type="InterPro" id="IPR036864">
    <property type="entry name" value="Zn2-C6_fun-type_DNA-bd_sf"/>
</dbReference>